<dbReference type="VEuPathDB" id="CryptoDB:Vbra_10487"/>
<evidence type="ECO:0000256" key="4">
    <source>
        <dbReference type="ARBA" id="ARBA00022737"/>
    </source>
</evidence>
<gene>
    <name evidence="10" type="ORF">Vbra_10487</name>
</gene>
<feature type="compositionally biased region" description="Polar residues" evidence="8">
    <location>
        <begin position="3310"/>
        <end position="3323"/>
    </location>
</feature>
<comment type="subcellular location">
    <subcellularLocation>
        <location evidence="1">Membrane</location>
    </subcellularLocation>
</comment>
<feature type="transmembrane region" description="Helical" evidence="9">
    <location>
        <begin position="3552"/>
        <end position="3574"/>
    </location>
</feature>
<dbReference type="GO" id="GO:0016020">
    <property type="term" value="C:membrane"/>
    <property type="evidence" value="ECO:0007669"/>
    <property type="project" value="UniProtKB-SubCell"/>
</dbReference>
<dbReference type="NCBIfam" id="TIGR02232">
    <property type="entry name" value="myxo_disulf_rpt"/>
    <property type="match status" value="1"/>
</dbReference>
<feature type="transmembrane region" description="Helical" evidence="9">
    <location>
        <begin position="2460"/>
        <end position="2481"/>
    </location>
</feature>
<keyword evidence="11" id="KW-1185">Reference proteome</keyword>
<keyword evidence="7" id="KW-1015">Disulfide bond</keyword>
<evidence type="ECO:0000256" key="8">
    <source>
        <dbReference type="SAM" id="MobiDB-lite"/>
    </source>
</evidence>
<organism evidence="10 11">
    <name type="scientific">Vitrella brassicaformis (strain CCMP3155)</name>
    <dbReference type="NCBI Taxonomy" id="1169540"/>
    <lineage>
        <taxon>Eukaryota</taxon>
        <taxon>Sar</taxon>
        <taxon>Alveolata</taxon>
        <taxon>Colpodellida</taxon>
        <taxon>Vitrellaceae</taxon>
        <taxon>Vitrella</taxon>
    </lineage>
</organism>
<evidence type="ECO:0000256" key="2">
    <source>
        <dbReference type="ARBA" id="ARBA00022692"/>
    </source>
</evidence>
<feature type="transmembrane region" description="Helical" evidence="9">
    <location>
        <begin position="2413"/>
        <end position="2431"/>
    </location>
</feature>
<dbReference type="EMBL" id="CDMY01000887">
    <property type="protein sequence ID" value="CEM36397.1"/>
    <property type="molecule type" value="Genomic_DNA"/>
</dbReference>
<evidence type="ECO:0000313" key="11">
    <source>
        <dbReference type="Proteomes" id="UP000041254"/>
    </source>
</evidence>
<dbReference type="InterPro" id="IPR046338">
    <property type="entry name" value="GAIN_dom_sf"/>
</dbReference>
<accession>A0A0G4GYV7</accession>
<evidence type="ECO:0000256" key="5">
    <source>
        <dbReference type="ARBA" id="ARBA00022989"/>
    </source>
</evidence>
<keyword evidence="6 9" id="KW-0472">Membrane</keyword>
<feature type="region of interest" description="Disordered" evidence="8">
    <location>
        <begin position="3298"/>
        <end position="3342"/>
    </location>
</feature>
<feature type="region of interest" description="Disordered" evidence="8">
    <location>
        <begin position="2514"/>
        <end position="2538"/>
    </location>
</feature>
<evidence type="ECO:0000313" key="10">
    <source>
        <dbReference type="EMBL" id="CEM36397.1"/>
    </source>
</evidence>
<evidence type="ECO:0000256" key="3">
    <source>
        <dbReference type="ARBA" id="ARBA00022729"/>
    </source>
</evidence>
<dbReference type="InterPro" id="IPR011936">
    <property type="entry name" value="Myxo_disulph_rpt"/>
</dbReference>
<dbReference type="InParanoid" id="A0A0G4GYV7"/>
<feature type="region of interest" description="Disordered" evidence="8">
    <location>
        <begin position="3742"/>
        <end position="3784"/>
    </location>
</feature>
<dbReference type="Proteomes" id="UP000041254">
    <property type="component" value="Unassembled WGS sequence"/>
</dbReference>
<sequence>MEDPQEWVHYAIWQDPTAYNPSDRSFHAKPFHSILRPVTVPVTNGTATASAQLFQAGRTMARVAKPETLRGDSIQYADWYPATQRATQIVINTMSVLPADGSNFTVYVMFTDAYGNLVDRGPDGCTDSCEADITVSNPSCVQYYNAEGLLDGKLNLEMGIGIATVQGMNTCANSFTATFSVLGPDGLAADRQLTFAETAMQIHIDTDVFFAGSVNEGRIKAKSYGADGLTDESPSSAFSGTLRLHVTGGASFSESDEALNWMDISLESAVGSFIIHAHRPGVCQLTIEDIGLSNYYMIPKAFQVIPGSPIRLKVNAPSSAAVGEVVNIALCLRDSKNNDYHGATGKVIMNLKYASGARFVGGVDASNSTTLSLGCGSFSIQGDVDGQRVTVEPKFGLTNLASTGYNLDDITIDTADIWIGTPPLYTQAALVVSPASITVGSSAVIGVELRDGSDTLVTTHTPATIQVTTHTALPSLSFEVDVTNGVGSFSFISFHAGSCNVSLEDSHHIYVPPTSLVLEWLPDVAAQLIFEIDGTSIDAGESVSVNVSMLDTHGNPTTFSGDVSITFTQPGEPTDHEILTFASEHSKTFSHVLMHKGVVTISPSSPGLSCSPHSLDVSVVFYPEPPFGVGGCRCGSCSNNQGVYNSQYLDNDLSDMGRRTECSALCDADDRCVGFEVEKRPQDARCEVHREPLTHIYPGYTSLECFPRPGIPTWIHLSANSTSMLVGESLAVNASITDIYNSSTGFSGQLSVTLTVDGQVVDSADIVFDNQSHALSTHTVTTPGAVSISATGPSLASHDIQVDCFRETRVQLLLNGPSLTREPNATVTASFSVALTAPIEANDIAISHGTVMLIEDLSKNLTIFSIHIVLDPNTVCELYLPAGVASGSLSGRPNLASSVVNITNDMVPPTPIISLDTTSPTIRSTDRSSTSANVTFLLSFDESVVVDSAILATQLTLQGFVDLSLEEATPGREYRLEVRFASSGSFSIQILTEAAIDLAGNENLASNMINVTYRPGCFEDCSHGYDCVLLPTEPPTYNCTTVCGNGIRTTEDEQCDDGNEETGDGCDAECLVEGGWVCEENDEGRSICKEGSLCDLLAYLEEHFTLDTWHLCKQGVHVPPSELLVKCDTPVSCESDTVELAGEPVIGCQLGLQPSVCRELDPPKLLSAEYQDGFSSILAVFAADVAVFDQQAMSLAALEETTLDLCDVFTPESRMLFGTSPTCTADSARVIRISLGHNPSAGLADPIEIRNKTLFRAEALQLSPSTIPDGWLLAGASEPIGVSNDIGEIPSPSAVVVQQPVHSICHPLVVNANLEGGLGRPIEATWSCISPEQACNYLNRHINGTTEGPVKGPLKVTSSTLTLIVEPAYIWEALDTDQTHSSDVQEATFTFKLRLRNFLLSEVSRTIESRLNLATNISFPVVSPAPETPAVMTQRVDAPLRLRIVVQEAEVDARCREARGATSTDAAQNIVVEWSSEEFIVSPSSSQSSSDSSGSQLMLYRPPNSFPPLSSYAFIARVSYSNQPDYAVQMRFDVQIDKYRAPGLTISVPPISSSACSFQLNAVGLVTWLPTSADAVIVFDWSCFRLKEGTNVDEEGLASLLVSDPEEATRALESCSDEVMGQSASSIANENIDVRTIEGDTLSPGVYFFRVTASLEDGSTKISEQATAAKKVAVLPVDQVEYPVFSFSHIPARISLTRTVEAAIFDSAAFSEQHAQSEPSACSESFAGTLTVEWSIVSADSHDQSAPGGDIKNLTAFEVQRIMRHQRTRGAAGNKAFAGFSVSPVDLEVGHLYQVKGVVTIDRDNGTSTRSIYSDGFIIDRPPFGGEVTASSAKVLSSESIVFEQDGWMDDSDTKALRFAFYRSSHSGAAVARPLCPFRTSLEGGLRCEVVLPVGDWRVYGVVRDTYGFQCLTHEPDVGTATSGLVCPSVTVGVTPTGSAVSDGLQAIAQIASRSADVTQIMGTATVAAYSVAHTAYGTSQDEVTSALDAIVNIFSLPVLTNTQSAEDLNAIALSMRELFADLPLAHTLSSDQMNSAAQALLSQAQAHVKSLVDSETDGDLMQNARRDMFETMSSLLRTDQAASENVSGAMQGAVRNVANSIIKRALEEDEDVVSTSNLTLKVKKVAGFQGRGIHFADGNLNTSLGTAMSINGSRVRRLQSGSALCECPVSIYSLTWPVNPFLYATAGEGNSSFDDESLHVTTIELICCDEALEVTKTGDSDEPLIQFFVRVPPLLVSETDQRELTPVQAEESTHDSVMSGPDSKWQLRQLTIVENLGFADSKKVFKLHLPGAPDLNLDVQEPVSSFAAPVPEGSVPCVDDPTKLCFNITESYIALVHEWLCEYFDTRNRKWSPEGCRKLDSNETHVLCGCDHLSSFTAAATTASKRFDDTNIYTVRQTVSLLQDVVDKPVRVVEYFIFFLVLLLPFLHFANRDRTDWRPPHKRRRLFFQDRYPRKDMGFMCMVCPPFRLFGGLVLVAPLIINVSGILRRVRFFCCFGWLVFLVKRSKRKRDRYKVREAETEGEEKDKDEGAGTELRSTITSRRISGKKGFSAVLQQRDAADDNGDFVPFYRLQQKEYRDVQARLGASLLTLRHVARSGGRETRKIQQEAQHGAAMAHDMNMLDSMSISGQAAEGRRSSWVSSVSRQSLKSTTRETEEVWSIPLVARPFFHLFGLSVDKEVKLRPQAMQVAHAVQAFEQQKNENIASTLLETDVHRSRTRKLKRIYKRQQKYMMQRKYMFVALLDAQEKNQAFKKMRAAQVALAARYIELRGAVPSPNQPANYSPPLGSMPVYLKRVKREALFLPRYDLQFEATIQTGTISADSSNLFEDTRHVFWLTDKGRALCIHPQSQFAESLLLPLIEYEGPRYMLPLESVRVRPVDEATNQKLVQLLIGLSDNRTKEPRRLDRAQSILYRSRSTFVAELGEYWDPSDPMQGVDDAPSPLNRDDSIHRDNRGAMVVVEIELAELMDAKTVKSLLASTPTWARRDIQWSTSGDEKSDAAAARRAALGKWASATYDLRHQAETSPLSIPSTALDAYMPHLGMCSLWMSHQGLALNILPREVSSFRSIETKMLPSSDSIVSKQLRPIQNLFGRLKLGSEQTRNEQEAVYKVYVVFLSDITEIRTVDGTEPDGDEDGGLDVSNLPSVKLVLSNGSYVRFHFAHDMIGKAFSNNIQAVSRASLSVKRRKKRRALLGEGGALDKKVNVNVEALFTDDIPDRHAAPLKRSSSFSGRRADETSPVIMIDVFDDNQPKHRIALRPSTCFSDSLASRQPEVANEEEDAAAGGLGVAGFDDFFSADKTPAPRRAGSANATESLAVSSPSSPLRRRKDGSSFDRSAGEHHDSAIATSFQTAQQAIQVAEHEALQHQSTLENIAEAETQFEEAPVSILCDDVFHESTLSAVVADIPEEVREKVDTKEPEKPSSRGCCAKLQDGLMRFEDYQNQTIVYTWEATNLRALVSKQNKRTQNLVLAKRLQYHEWPSSRLIWTVAIREHPFPKVFPYNPLISRCQRYLIEFSSIVTELFFTSLFFNAECVSRPSPEVCFPLINPFVPSWHVLFSSLWGVVLAVPIPLFLRFCFAKRIVEELSTPAEKTFILHYWRIKDLLGYTVVSLWDAFCIYFILLFILKYDDTLVFKWTQTAILALFNRIVTAPTARTLWVSAVLLISKKTWICDFLLMAWPALIAFTHPDITKLKKRAPDNKTDMAESEAWPLEAHKEERTRLRLPAAAGAADPFVSRVVRSKEAGVPHDEDSELSDESPMIIPTVDRNASRTIGKQQKPSAKKAVEYDEYYIKQRSGMPYF</sequence>
<feature type="transmembrane region" description="Helical" evidence="9">
    <location>
        <begin position="3604"/>
        <end position="3626"/>
    </location>
</feature>
<proteinExistence type="predicted"/>
<dbReference type="SMART" id="SM00303">
    <property type="entry name" value="GPS"/>
    <property type="match status" value="1"/>
</dbReference>
<feature type="compositionally biased region" description="Basic and acidic residues" evidence="8">
    <location>
        <begin position="3330"/>
        <end position="3342"/>
    </location>
</feature>
<dbReference type="OrthoDB" id="1100386at2759"/>
<keyword evidence="5 9" id="KW-1133">Transmembrane helix</keyword>
<keyword evidence="3" id="KW-0732">Signal</keyword>
<feature type="compositionally biased region" description="Basic and acidic residues" evidence="8">
    <location>
        <begin position="2515"/>
        <end position="2531"/>
    </location>
</feature>
<keyword evidence="2 9" id="KW-0812">Transmembrane</keyword>
<name>A0A0G4GYV7_VITBC</name>
<evidence type="ECO:0000256" key="7">
    <source>
        <dbReference type="ARBA" id="ARBA00023157"/>
    </source>
</evidence>
<evidence type="ECO:0000256" key="1">
    <source>
        <dbReference type="ARBA" id="ARBA00004370"/>
    </source>
</evidence>
<dbReference type="PhylomeDB" id="A0A0G4GYV7"/>
<evidence type="ECO:0000256" key="6">
    <source>
        <dbReference type="ARBA" id="ARBA00023136"/>
    </source>
</evidence>
<dbReference type="Pfam" id="PF01825">
    <property type="entry name" value="GPS"/>
    <property type="match status" value="1"/>
</dbReference>
<evidence type="ECO:0000256" key="9">
    <source>
        <dbReference type="SAM" id="Phobius"/>
    </source>
</evidence>
<dbReference type="InterPro" id="IPR000203">
    <property type="entry name" value="GPS"/>
</dbReference>
<protein>
    <submittedName>
        <fullName evidence="10">Uncharacterized protein</fullName>
    </submittedName>
</protein>
<dbReference type="Gene3D" id="2.60.220.50">
    <property type="match status" value="1"/>
</dbReference>
<keyword evidence="4" id="KW-0677">Repeat</keyword>
<reference evidence="10 11" key="1">
    <citation type="submission" date="2014-11" db="EMBL/GenBank/DDBJ databases">
        <authorList>
            <person name="Zhu J."/>
            <person name="Qi W."/>
            <person name="Song R."/>
        </authorList>
    </citation>
    <scope>NUCLEOTIDE SEQUENCE [LARGE SCALE GENOMIC DNA]</scope>
</reference>
<feature type="compositionally biased region" description="Polar residues" evidence="8">
    <location>
        <begin position="3770"/>
        <end position="3779"/>
    </location>
</feature>